<keyword evidence="8 9" id="KW-0464">Manganese</keyword>
<evidence type="ECO:0000256" key="6">
    <source>
        <dbReference type="ARBA" id="ARBA00023014"/>
    </source>
</evidence>
<comment type="similarity">
    <text evidence="9">Belongs to the CRISPR-associated exonuclease Cas4 family.</text>
</comment>
<dbReference type="EC" id="3.1.12.1" evidence="9"/>
<evidence type="ECO:0000256" key="3">
    <source>
        <dbReference type="ARBA" id="ARBA00022801"/>
    </source>
</evidence>
<dbReference type="InterPro" id="IPR022765">
    <property type="entry name" value="Dna2/Cas4_DUF83"/>
</dbReference>
<proteinExistence type="inferred from homology"/>
<evidence type="ECO:0000313" key="12">
    <source>
        <dbReference type="EMBL" id="TYL10514.1"/>
    </source>
</evidence>
<keyword evidence="3 9" id="KW-0378">Hydrolase</keyword>
<dbReference type="EMBL" id="CP017019">
    <property type="protein sequence ID" value="AOQ22958.1"/>
    <property type="molecule type" value="Genomic_DNA"/>
</dbReference>
<evidence type="ECO:0000313" key="14">
    <source>
        <dbReference type="Proteomes" id="UP000322283"/>
    </source>
</evidence>
<protein>
    <recommendedName>
        <fullName evidence="9">CRISPR-associated exonuclease Cas4</fullName>
        <ecNumber evidence="9">3.1.12.1</ecNumber>
    </recommendedName>
</protein>
<keyword evidence="1 9" id="KW-0540">Nuclease</keyword>
<dbReference type="Proteomes" id="UP000322283">
    <property type="component" value="Unassembled WGS sequence"/>
</dbReference>
<evidence type="ECO:0000313" key="11">
    <source>
        <dbReference type="EMBL" id="AOQ22958.1"/>
    </source>
</evidence>
<evidence type="ECO:0000256" key="5">
    <source>
        <dbReference type="ARBA" id="ARBA00023004"/>
    </source>
</evidence>
<dbReference type="NCBIfam" id="TIGR00372">
    <property type="entry name" value="cas4"/>
    <property type="match status" value="1"/>
</dbReference>
<dbReference type="InterPro" id="IPR013343">
    <property type="entry name" value="CRISPR-assoc_prot_Cas4"/>
</dbReference>
<dbReference type="RefSeq" id="WP_069588120.1">
    <property type="nucleotide sequence ID" value="NZ_CP017019.1"/>
</dbReference>
<evidence type="ECO:0000256" key="9">
    <source>
        <dbReference type="RuleBase" id="RU365022"/>
    </source>
</evidence>
<evidence type="ECO:0000256" key="2">
    <source>
        <dbReference type="ARBA" id="ARBA00022723"/>
    </source>
</evidence>
<dbReference type="GO" id="GO:0004527">
    <property type="term" value="F:exonuclease activity"/>
    <property type="evidence" value="ECO:0007669"/>
    <property type="project" value="UniProtKB-KW"/>
</dbReference>
<dbReference type="PANTHER" id="PTHR37168">
    <property type="entry name" value="CRISPR-ASSOCIATED EXONUCLEASE CAS4"/>
    <property type="match status" value="1"/>
</dbReference>
<evidence type="ECO:0000256" key="7">
    <source>
        <dbReference type="ARBA" id="ARBA00023118"/>
    </source>
</evidence>
<comment type="cofactor">
    <cofactor evidence="9">
        <name>Mg(2+)</name>
        <dbReference type="ChEBI" id="CHEBI:18420"/>
    </cofactor>
    <cofactor evidence="9">
        <name>Mn(2+)</name>
        <dbReference type="ChEBI" id="CHEBI:29035"/>
    </cofactor>
    <text evidence="9">Mg(2+) or Mn(2+) required for ssDNA cleavage activity.</text>
</comment>
<sequence length="168" mass="19294">MDDSGIPVNGTLIWYYTICHRQVWLMAHHLTPDQQDEKVVLGRFIHENSYKRDRHELLIGNIKIDLVRGTGGKTLVGEIKKSSRSEQSARLQLKYYLYVLRKYGADINGVLFFPEEKRKEEIVLDEGSVKEVETAIAGVKRIIALPVPDPPVKVHWCHSCAYAEFCWA</sequence>
<dbReference type="GO" id="GO:0051607">
    <property type="term" value="P:defense response to virus"/>
    <property type="evidence" value="ECO:0007669"/>
    <property type="project" value="UniProtKB-KW"/>
</dbReference>
<keyword evidence="7 9" id="KW-0051">Antiviral defense</keyword>
<feature type="domain" description="DUF83" evidence="10">
    <location>
        <begin position="9"/>
        <end position="168"/>
    </location>
</feature>
<keyword evidence="14" id="KW-1185">Reference proteome</keyword>
<evidence type="ECO:0000256" key="1">
    <source>
        <dbReference type="ARBA" id="ARBA00022722"/>
    </source>
</evidence>
<gene>
    <name evidence="11" type="ORF">Maut_00483</name>
    <name evidence="12" type="ORF">MTAT_24060</name>
</gene>
<reference evidence="11 13" key="1">
    <citation type="submission" date="2016-08" db="EMBL/GenBank/DDBJ databases">
        <title>Moorella thermoacetica DSM 103132.</title>
        <authorList>
            <person name="Jendresen C.B."/>
            <person name="Redl S.M."/>
            <person name="Jensen T.O."/>
            <person name="Nielsen A.T."/>
        </authorList>
    </citation>
    <scope>NUCLEOTIDE SEQUENCE [LARGE SCALE GENOMIC DNA]</scope>
    <source>
        <strain evidence="11 13">DSM 103132</strain>
    </source>
</reference>
<comment type="cofactor">
    <cofactor evidence="9">
        <name>iron-sulfur cluster</name>
        <dbReference type="ChEBI" id="CHEBI:30408"/>
    </cofactor>
</comment>
<name>A0AAC9HFT2_NEOTH</name>
<dbReference type="GO" id="GO:0051536">
    <property type="term" value="F:iron-sulfur cluster binding"/>
    <property type="evidence" value="ECO:0007669"/>
    <property type="project" value="UniProtKB-KW"/>
</dbReference>
<dbReference type="PANTHER" id="PTHR37168:SF2">
    <property type="entry name" value="CRISPR-ASSOCIATED EXONUCLEASE CAS4"/>
    <property type="match status" value="1"/>
</dbReference>
<dbReference type="EMBL" id="VCDX01000010">
    <property type="protein sequence ID" value="TYL10514.1"/>
    <property type="molecule type" value="Genomic_DNA"/>
</dbReference>
<keyword evidence="6 9" id="KW-0411">Iron-sulfur</keyword>
<dbReference type="Pfam" id="PF01930">
    <property type="entry name" value="Cas_Cas4"/>
    <property type="match status" value="1"/>
</dbReference>
<organism evidence="11 13">
    <name type="scientific">Neomoorella thermoacetica</name>
    <name type="common">Clostridium thermoaceticum</name>
    <dbReference type="NCBI Taxonomy" id="1525"/>
    <lineage>
        <taxon>Bacteria</taxon>
        <taxon>Bacillati</taxon>
        <taxon>Bacillota</taxon>
        <taxon>Clostridia</taxon>
        <taxon>Neomoorellales</taxon>
        <taxon>Neomoorellaceae</taxon>
        <taxon>Neomoorella</taxon>
    </lineage>
</organism>
<dbReference type="Proteomes" id="UP000094598">
    <property type="component" value="Chromosome"/>
</dbReference>
<dbReference type="GO" id="GO:0046872">
    <property type="term" value="F:metal ion binding"/>
    <property type="evidence" value="ECO:0007669"/>
    <property type="project" value="UniProtKB-KW"/>
</dbReference>
<dbReference type="Gene3D" id="3.90.320.10">
    <property type="match status" value="1"/>
</dbReference>
<reference evidence="12 14" key="2">
    <citation type="submission" date="2019-05" db="EMBL/GenBank/DDBJ databases">
        <title>Genome sequence of Moorella thermoacetica ATCC 33924.</title>
        <authorList>
            <person name="Poehlein A."/>
            <person name="Bengelsdorf F.R."/>
            <person name="Duerre P."/>
            <person name="Daniel R."/>
        </authorList>
    </citation>
    <scope>NUCLEOTIDE SEQUENCE [LARGE SCALE GENOMIC DNA]</scope>
    <source>
        <strain evidence="12 14">ATCC 33924</strain>
    </source>
</reference>
<keyword evidence="5 9" id="KW-0408">Iron</keyword>
<evidence type="ECO:0000313" key="13">
    <source>
        <dbReference type="Proteomes" id="UP000094598"/>
    </source>
</evidence>
<accession>A0AAC9HFT2</accession>
<keyword evidence="4 9" id="KW-0269">Exonuclease</keyword>
<evidence type="ECO:0000259" key="10">
    <source>
        <dbReference type="Pfam" id="PF01930"/>
    </source>
</evidence>
<dbReference type="AlphaFoldDB" id="A0AAC9HFT2"/>
<dbReference type="InterPro" id="IPR011604">
    <property type="entry name" value="PDDEXK-like_dom_sf"/>
</dbReference>
<evidence type="ECO:0000256" key="8">
    <source>
        <dbReference type="ARBA" id="ARBA00023211"/>
    </source>
</evidence>
<evidence type="ECO:0000256" key="4">
    <source>
        <dbReference type="ARBA" id="ARBA00022839"/>
    </source>
</evidence>
<comment type="function">
    <text evidence="9">CRISPR (clustered regularly interspaced short palindromic repeat) is an adaptive immune system that provides protection against mobile genetic elements (viruses, transposable elements and conjugative plasmids). CRISPR clusters contain sequences complementary to antecedent mobile elements and target invading nucleic acids. CRISPR clusters are transcribed and processed into CRISPR RNA (crRNA).</text>
</comment>
<keyword evidence="2 9" id="KW-0479">Metal-binding</keyword>